<accession>A0A0G4F480</accession>
<evidence type="ECO:0000313" key="1">
    <source>
        <dbReference type="EMBL" id="CEM07053.1"/>
    </source>
</evidence>
<protein>
    <submittedName>
        <fullName evidence="1">Uncharacterized protein</fullName>
    </submittedName>
</protein>
<proteinExistence type="predicted"/>
<dbReference type="EMBL" id="CDMZ01000115">
    <property type="protein sequence ID" value="CEM07053.1"/>
    <property type="molecule type" value="Genomic_DNA"/>
</dbReference>
<sequence length="157" mass="17848">MAPRQKPRKTYNLREAGGKALESSRLTDALDHLNSDDCKRRARPTMRTISGPPLASLKSDDIAEILEGWHEWGNSEFRCAAPGGDIYTEFHRLWALAKLKSGEFVFVEFHWADEDMGVWGNYAKILKASHQGELSRSFQTNRIVKSYMITNQECSIS</sequence>
<name>A0A0G4F480_9ALVE</name>
<reference evidence="1" key="1">
    <citation type="submission" date="2014-11" db="EMBL/GenBank/DDBJ databases">
        <authorList>
            <person name="Otto D Thomas"/>
            <person name="Naeem Raeece"/>
        </authorList>
    </citation>
    <scope>NUCLEOTIDE SEQUENCE</scope>
</reference>
<dbReference type="AlphaFoldDB" id="A0A0G4F480"/>
<dbReference type="VEuPathDB" id="CryptoDB:Cvel_15120"/>
<gene>
    <name evidence="1" type="ORF">Cvel_15120</name>
</gene>
<organism evidence="1">
    <name type="scientific">Chromera velia CCMP2878</name>
    <dbReference type="NCBI Taxonomy" id="1169474"/>
    <lineage>
        <taxon>Eukaryota</taxon>
        <taxon>Sar</taxon>
        <taxon>Alveolata</taxon>
        <taxon>Colpodellida</taxon>
        <taxon>Chromeraceae</taxon>
        <taxon>Chromera</taxon>
    </lineage>
</organism>